<evidence type="ECO:0000313" key="3">
    <source>
        <dbReference type="Proteomes" id="UP000034797"/>
    </source>
</evidence>
<feature type="domain" description="Glycosyl transferase family 1" evidence="1">
    <location>
        <begin position="193"/>
        <end position="338"/>
    </location>
</feature>
<proteinExistence type="predicted"/>
<reference evidence="2 3" key="1">
    <citation type="journal article" date="2015" name="Nature">
        <title>rRNA introns, odd ribosomes, and small enigmatic genomes across a large radiation of phyla.</title>
        <authorList>
            <person name="Brown C.T."/>
            <person name="Hug L.A."/>
            <person name="Thomas B.C."/>
            <person name="Sharon I."/>
            <person name="Castelle C.J."/>
            <person name="Singh A."/>
            <person name="Wilkins M.J."/>
            <person name="Williams K.H."/>
            <person name="Banfield J.F."/>
        </authorList>
    </citation>
    <scope>NUCLEOTIDE SEQUENCE [LARGE SCALE GENOMIC DNA]</scope>
</reference>
<dbReference type="Pfam" id="PF00534">
    <property type="entry name" value="Glycos_transf_1"/>
    <property type="match status" value="1"/>
</dbReference>
<evidence type="ECO:0000259" key="1">
    <source>
        <dbReference type="Pfam" id="PF00534"/>
    </source>
</evidence>
<dbReference type="InterPro" id="IPR050194">
    <property type="entry name" value="Glycosyltransferase_grp1"/>
</dbReference>
<dbReference type="PANTHER" id="PTHR45947:SF3">
    <property type="entry name" value="SULFOQUINOVOSYL TRANSFERASE SQD2"/>
    <property type="match status" value="1"/>
</dbReference>
<dbReference type="PATRIC" id="fig|1618380.3.peg.49"/>
<gene>
    <name evidence="2" type="ORF">UW84_C0003G0018</name>
</gene>
<dbReference type="Gene3D" id="3.40.50.2000">
    <property type="entry name" value="Glycogen Phosphorylase B"/>
    <property type="match status" value="1"/>
</dbReference>
<dbReference type="InterPro" id="IPR001296">
    <property type="entry name" value="Glyco_trans_1"/>
</dbReference>
<organism evidence="2 3">
    <name type="scientific">Candidatus Collierbacteria bacterium GW2011_GWA2_44_99</name>
    <dbReference type="NCBI Taxonomy" id="1618380"/>
    <lineage>
        <taxon>Bacteria</taxon>
        <taxon>Candidatus Collieribacteriota</taxon>
    </lineage>
</organism>
<dbReference type="PANTHER" id="PTHR45947">
    <property type="entry name" value="SULFOQUINOVOSYL TRANSFERASE SQD2"/>
    <property type="match status" value="1"/>
</dbReference>
<protein>
    <submittedName>
        <fullName evidence="2">Glycosyltransferase</fullName>
    </submittedName>
</protein>
<accession>A0A0G1KSZ9</accession>
<dbReference type="Proteomes" id="UP000034797">
    <property type="component" value="Unassembled WGS sequence"/>
</dbReference>
<keyword evidence="2" id="KW-0808">Transferase</keyword>
<name>A0A0G1KSZ9_9BACT</name>
<dbReference type="SUPFAM" id="SSF53756">
    <property type="entry name" value="UDP-Glycosyltransferase/glycogen phosphorylase"/>
    <property type="match status" value="1"/>
</dbReference>
<comment type="caution">
    <text evidence="2">The sequence shown here is derived from an EMBL/GenBank/DDBJ whole genome shotgun (WGS) entry which is preliminary data.</text>
</comment>
<dbReference type="GO" id="GO:0016757">
    <property type="term" value="F:glycosyltransferase activity"/>
    <property type="evidence" value="ECO:0007669"/>
    <property type="project" value="InterPro"/>
</dbReference>
<dbReference type="AlphaFoldDB" id="A0A0G1KSZ9"/>
<sequence>MKVALVYDRVNKFGGAERLMLSLHRLFPEAPIFTLVYEPLTSDWAKSITVVPTFLNQIPFFRQWHEWLAPVAPLAFETLNLSAYDVVISVTSSDAKSVITKPHQLHICYCLTPSRYFWSGGGDYADDIKFKLIPSFLKEYFKYVDLVTSVRPDQYLSISNEVKNRVKDYYKRNSIVIHPPIEDRFYTKQPISLDNRDYYLVVSRLVPYKKVDLAISAFNKLKLPLVIVGTGTEIEKLKKLALPNITFVGSVDDHRLAQYYRHAQAVIFPQVEDFGLVPLEAQACGTPVIAYAKGGALETVVHPKTGYLFKEQTVESLIFAVREFRKISFNPKICQENANRFNYSLFSQKFSGEINRLWKEHQASIN</sequence>
<dbReference type="EMBL" id="LCJW01000003">
    <property type="protein sequence ID" value="KKT86736.1"/>
    <property type="molecule type" value="Genomic_DNA"/>
</dbReference>
<evidence type="ECO:0000313" key="2">
    <source>
        <dbReference type="EMBL" id="KKT86736.1"/>
    </source>
</evidence>